<accession>A0A396Z157</accession>
<dbReference type="EMBL" id="QHCT01000004">
    <property type="protein sequence ID" value="RHX89241.1"/>
    <property type="molecule type" value="Genomic_DNA"/>
</dbReference>
<proteinExistence type="predicted"/>
<reference evidence="3 4" key="1">
    <citation type="submission" date="2018-05" db="EMBL/GenBank/DDBJ databases">
        <title>Leptospira yasudae sp. nov. and Leptospira stimsonii sp. nov., two pathogenic species of the genus Leptospira isolated from environmental sources.</title>
        <authorList>
            <person name="Casanovas-Massana A."/>
            <person name="Hamond C."/>
            <person name="Santos L.A."/>
            <person name="Hacker K.P."/>
            <person name="Balassiano I."/>
            <person name="Medeiros M.A."/>
            <person name="Reis M.G."/>
            <person name="Ko A.I."/>
            <person name="Wunder E.A."/>
        </authorList>
    </citation>
    <scope>NUCLEOTIDE SEQUENCE [LARGE SCALE GENOMIC DNA]</scope>
    <source>
        <strain evidence="4">AMB6-RJ</strain>
        <strain evidence="3">Yale</strain>
    </source>
</reference>
<dbReference type="Proteomes" id="UP000266669">
    <property type="component" value="Unassembled WGS sequence"/>
</dbReference>
<evidence type="ECO:0000313" key="1">
    <source>
        <dbReference type="EMBL" id="RHX84038.1"/>
    </source>
</evidence>
<sequence length="63" mass="6749">MFSPLILKPVLGATPKRADRRVLKAHPKMPSALSVLLGSFLGKGTFGFPSFVKIGSAPKHCPF</sequence>
<evidence type="ECO:0000313" key="4">
    <source>
        <dbReference type="Proteomes" id="UP000266669"/>
    </source>
</evidence>
<evidence type="ECO:0000313" key="3">
    <source>
        <dbReference type="Proteomes" id="UP000265798"/>
    </source>
</evidence>
<reference evidence="2" key="2">
    <citation type="journal article" date="2020" name="Int. J. Syst. Evol. Microbiol.">
        <title>Leptospira yasudae sp. nov. and Leptospira stimsonii sp. nov., two new species of the pathogenic group isolated from environmental sources.</title>
        <authorList>
            <person name="Casanovas-Massana A."/>
            <person name="Hamond C."/>
            <person name="Santos L.A."/>
            <person name="de Oliveira D."/>
            <person name="Hacker K.P."/>
            <person name="Balassiano I."/>
            <person name="Costa F."/>
            <person name="Medeiros M.A."/>
            <person name="Reis M.G."/>
            <person name="Ko A.I."/>
            <person name="Wunder E.A."/>
        </authorList>
    </citation>
    <scope>NUCLEOTIDE SEQUENCE</scope>
    <source>
        <strain evidence="1">AMB6-RJ</strain>
        <strain evidence="2">Yale</strain>
    </source>
</reference>
<dbReference type="Proteomes" id="UP000265798">
    <property type="component" value="Unassembled WGS sequence"/>
</dbReference>
<organism evidence="2 3">
    <name type="scientific">Leptospira stimsonii</name>
    <dbReference type="NCBI Taxonomy" id="2202203"/>
    <lineage>
        <taxon>Bacteria</taxon>
        <taxon>Pseudomonadati</taxon>
        <taxon>Spirochaetota</taxon>
        <taxon>Spirochaetia</taxon>
        <taxon>Leptospirales</taxon>
        <taxon>Leptospiraceae</taxon>
        <taxon>Leptospira</taxon>
    </lineage>
</organism>
<comment type="caution">
    <text evidence="2">The sequence shown here is derived from an EMBL/GenBank/DDBJ whole genome shotgun (WGS) entry which is preliminary data.</text>
</comment>
<dbReference type="EMBL" id="QHCS01000006">
    <property type="protein sequence ID" value="RHX84038.1"/>
    <property type="molecule type" value="Genomic_DNA"/>
</dbReference>
<gene>
    <name evidence="2" type="ORF">DLM75_15475</name>
    <name evidence="1" type="ORF">DLM78_18300</name>
</gene>
<protein>
    <submittedName>
        <fullName evidence="2">Uncharacterized protein</fullName>
    </submittedName>
</protein>
<dbReference type="AlphaFoldDB" id="A0A396Z157"/>
<evidence type="ECO:0000313" key="2">
    <source>
        <dbReference type="EMBL" id="RHX89241.1"/>
    </source>
</evidence>
<name>A0A396Z157_9LEPT</name>